<dbReference type="RefSeq" id="WP_074957812.1">
    <property type="nucleotide sequence ID" value="NZ_BJXR01000037.1"/>
</dbReference>
<evidence type="ECO:0000313" key="3">
    <source>
        <dbReference type="EMBL" id="SEU35233.1"/>
    </source>
</evidence>
<feature type="region of interest" description="Disordered" evidence="1">
    <location>
        <begin position="55"/>
        <end position="88"/>
    </location>
</feature>
<evidence type="ECO:0000313" key="4">
    <source>
        <dbReference type="Proteomes" id="UP000183760"/>
    </source>
</evidence>
<comment type="caution">
    <text evidence="2">The sequence shown here is derived from an EMBL/GenBank/DDBJ whole genome shotgun (WGS) entry which is preliminary data.</text>
</comment>
<feature type="region of interest" description="Disordered" evidence="1">
    <location>
        <begin position="1"/>
        <end position="23"/>
    </location>
</feature>
<dbReference type="STRING" id="1334629.MFUL124B02_14480"/>
<name>A0A511T7M9_MYXFU</name>
<dbReference type="EMBL" id="BJXR01000037">
    <property type="protein sequence ID" value="GEN10176.1"/>
    <property type="molecule type" value="Genomic_DNA"/>
</dbReference>
<sequence>MGTGRVGDGGAAEAARKAAEAARRAAEEAARRAAEAARQAAAEAAKKAAEAAKKLAAQKKDVSTFEPAGAKNKLKLDGQGAPSTSLFTENSKDAKVNCLDKAADFINKSSPELQGRSDLVFLKDSRAGAEGQSGHVVVRQGERVLDPSNGKSWDDMKSYLQGNSHYTEAGSLPGTTAAKVFGTEAGSPERAQALADANVSPELQQMMVADYPADVGSVPDAANVQPHETTIPGQAGPVSVEFSDTLEKDVKKEDGFVTVSINAETSVSASGSVEFKKAKVGVGASVEGSVEAGKSMSYEVKMTEADFEKLKRGEIAPPHPLNPETIPDGTSIKMEQSQFTGYGLDVGLSYHAVELGISGDVKSGKGMSIEVSRTGDKLSMTTGPTEFIENNGKVTLGAGPVSVSMGREDTLKEYKLRTAEFDLGNPEGQKAFEAFAKDGRMPEKEGPGVSNTLRFDKVNYESTGGKVGIDVGPFSIETDGTTNTGDYLITHHPDGTKSMTSDITYGGDHPDITIEQKYDKDGKLVAGSEKFAMKFDTKDDNARELLVYSFTGDADKAKAAREHDKPITLNLTADDIEEMQRRSGIQAQNGGHMGINVLLTDYDGKPNDPLMAVRNMACSPAYNEYKLAQSYFGLFMDEGKKPLSGELVIG</sequence>
<reference evidence="2 5" key="2">
    <citation type="submission" date="2019-07" db="EMBL/GenBank/DDBJ databases">
        <title>Whole genome shotgun sequence of Myxococcus fulvus NBRC 100333.</title>
        <authorList>
            <person name="Hosoyama A."/>
            <person name="Uohara A."/>
            <person name="Ohji S."/>
            <person name="Ichikawa N."/>
        </authorList>
    </citation>
    <scope>NUCLEOTIDE SEQUENCE [LARGE SCALE GENOMIC DNA]</scope>
    <source>
        <strain evidence="2 5">NBRC 100333</strain>
    </source>
</reference>
<organism evidence="2 5">
    <name type="scientific">Myxococcus fulvus</name>
    <dbReference type="NCBI Taxonomy" id="33"/>
    <lineage>
        <taxon>Bacteria</taxon>
        <taxon>Pseudomonadati</taxon>
        <taxon>Myxococcota</taxon>
        <taxon>Myxococcia</taxon>
        <taxon>Myxococcales</taxon>
        <taxon>Cystobacterineae</taxon>
        <taxon>Myxococcaceae</taxon>
        <taxon>Myxococcus</taxon>
    </lineage>
</organism>
<evidence type="ECO:0000313" key="2">
    <source>
        <dbReference type="EMBL" id="GEN10176.1"/>
    </source>
</evidence>
<protein>
    <submittedName>
        <fullName evidence="2">Uncharacterized protein</fullName>
    </submittedName>
</protein>
<dbReference type="OrthoDB" id="4846757at2"/>
<accession>A0A511T7M9</accession>
<dbReference type="EMBL" id="FOIB01000010">
    <property type="protein sequence ID" value="SEU35233.1"/>
    <property type="molecule type" value="Genomic_DNA"/>
</dbReference>
<dbReference type="Proteomes" id="UP000183760">
    <property type="component" value="Unassembled WGS sequence"/>
</dbReference>
<evidence type="ECO:0000256" key="1">
    <source>
        <dbReference type="SAM" id="MobiDB-lite"/>
    </source>
</evidence>
<keyword evidence="4" id="KW-1185">Reference proteome</keyword>
<evidence type="ECO:0000313" key="5">
    <source>
        <dbReference type="Proteomes" id="UP000321514"/>
    </source>
</evidence>
<feature type="compositionally biased region" description="Basic and acidic residues" evidence="1">
    <location>
        <begin position="14"/>
        <end position="23"/>
    </location>
</feature>
<gene>
    <name evidence="2" type="ORF">MFU01_52130</name>
    <name evidence="3" type="ORF">SAMN05443572_110228</name>
</gene>
<proteinExistence type="predicted"/>
<feature type="compositionally biased region" description="Gly residues" evidence="1">
    <location>
        <begin position="1"/>
        <end position="10"/>
    </location>
</feature>
<reference evidence="3 4" key="1">
    <citation type="submission" date="2016-10" db="EMBL/GenBank/DDBJ databases">
        <authorList>
            <person name="Varghese N."/>
            <person name="Submissions S."/>
        </authorList>
    </citation>
    <scope>NUCLEOTIDE SEQUENCE [LARGE SCALE GENOMIC DNA]</scope>
    <source>
        <strain evidence="3 4">DSM 16525</strain>
    </source>
</reference>
<dbReference type="Proteomes" id="UP000321514">
    <property type="component" value="Unassembled WGS sequence"/>
</dbReference>
<dbReference type="AlphaFoldDB" id="A0A511T7M9"/>